<dbReference type="RefSeq" id="WP_307159540.1">
    <property type="nucleotide sequence ID" value="NZ_JAUSWH010000014.1"/>
</dbReference>
<keyword evidence="7" id="KW-1185">Reference proteome</keyword>
<dbReference type="GO" id="GO:0004034">
    <property type="term" value="F:aldose 1-epimerase activity"/>
    <property type="evidence" value="ECO:0007669"/>
    <property type="project" value="UniProtKB-EC"/>
</dbReference>
<comment type="pathway">
    <text evidence="1 5">Carbohydrate metabolism; hexose metabolism.</text>
</comment>
<evidence type="ECO:0000313" key="7">
    <source>
        <dbReference type="Proteomes" id="UP001235269"/>
    </source>
</evidence>
<comment type="caution">
    <text evidence="6">The sequence shown here is derived from an EMBL/GenBank/DDBJ whole genome shotgun (WGS) entry which is preliminary data.</text>
</comment>
<dbReference type="SUPFAM" id="SSF74650">
    <property type="entry name" value="Galactose mutarotase-like"/>
    <property type="match status" value="1"/>
</dbReference>
<dbReference type="InterPro" id="IPR008183">
    <property type="entry name" value="Aldose_1/G6P_1-epimerase"/>
</dbReference>
<dbReference type="Pfam" id="PF01263">
    <property type="entry name" value="Aldose_epim"/>
    <property type="match status" value="1"/>
</dbReference>
<reference evidence="6 7" key="1">
    <citation type="submission" date="2023-07" db="EMBL/GenBank/DDBJ databases">
        <title>Genomic Encyclopedia of Type Strains, Phase IV (KMG-IV): sequencing the most valuable type-strain genomes for metagenomic binning, comparative biology and taxonomic classification.</title>
        <authorList>
            <person name="Goeker M."/>
        </authorList>
    </citation>
    <scope>NUCLEOTIDE SEQUENCE [LARGE SCALE GENOMIC DNA]</scope>
    <source>
        <strain evidence="6 7">DSM 100301</strain>
    </source>
</reference>
<organism evidence="6 7">
    <name type="scientific">Rhizobium paknamense</name>
    <dbReference type="NCBI Taxonomy" id="1206817"/>
    <lineage>
        <taxon>Bacteria</taxon>
        <taxon>Pseudomonadati</taxon>
        <taxon>Pseudomonadota</taxon>
        <taxon>Alphaproteobacteria</taxon>
        <taxon>Hyphomicrobiales</taxon>
        <taxon>Rhizobiaceae</taxon>
        <taxon>Rhizobium/Agrobacterium group</taxon>
        <taxon>Rhizobium</taxon>
    </lineage>
</organism>
<evidence type="ECO:0000256" key="5">
    <source>
        <dbReference type="PIRNR" id="PIRNR005096"/>
    </source>
</evidence>
<dbReference type="InterPro" id="IPR015443">
    <property type="entry name" value="Aldose_1-epimerase"/>
</dbReference>
<protein>
    <recommendedName>
        <fullName evidence="5">Aldose 1-epimerase</fullName>
        <ecNumber evidence="5">5.1.3.3</ecNumber>
    </recommendedName>
</protein>
<evidence type="ECO:0000256" key="3">
    <source>
        <dbReference type="ARBA" id="ARBA00023235"/>
    </source>
</evidence>
<dbReference type="NCBIfam" id="NF008277">
    <property type="entry name" value="PRK11055.1"/>
    <property type="match status" value="1"/>
</dbReference>
<proteinExistence type="inferred from homology"/>
<dbReference type="CDD" id="cd09019">
    <property type="entry name" value="galactose_mutarotase_like"/>
    <property type="match status" value="1"/>
</dbReference>
<evidence type="ECO:0000256" key="1">
    <source>
        <dbReference type="ARBA" id="ARBA00005028"/>
    </source>
</evidence>
<comment type="similarity">
    <text evidence="2 5">Belongs to the aldose epimerase family.</text>
</comment>
<accession>A0ABU0IGS2</accession>
<keyword evidence="4 5" id="KW-0119">Carbohydrate metabolism</keyword>
<evidence type="ECO:0000256" key="4">
    <source>
        <dbReference type="ARBA" id="ARBA00023277"/>
    </source>
</evidence>
<gene>
    <name evidence="6" type="ORF">QO005_003717</name>
</gene>
<dbReference type="Gene3D" id="2.70.98.10">
    <property type="match status" value="1"/>
</dbReference>
<dbReference type="InterPro" id="IPR011013">
    <property type="entry name" value="Gal_mutarotase_sf_dom"/>
</dbReference>
<keyword evidence="3 5" id="KW-0413">Isomerase</keyword>
<dbReference type="PANTHER" id="PTHR10091">
    <property type="entry name" value="ALDOSE-1-EPIMERASE"/>
    <property type="match status" value="1"/>
</dbReference>
<name>A0ABU0IGS2_9HYPH</name>
<evidence type="ECO:0000313" key="6">
    <source>
        <dbReference type="EMBL" id="MDQ0457361.1"/>
    </source>
</evidence>
<dbReference type="EC" id="5.1.3.3" evidence="5"/>
<sequence>MREEFARLPDGSVVERVTLSGGGLMARVLTFGSVIQDLRLAGHAPPLVLGFESFASYLEHSPYFGATPGRVANRLAEGRFTLDGRAYQLECNEGGVTHLHGGSDGLAVRNWSIIDLAGDRVVMEVRDPDGRAGYPGTVTARVTYHLQPEGVLAVRYEATADQPTPVNLCQHSYFNLDGTADILDHELEVAAETYLPVNERLIPHGHAAPVAGTAFDFRVSRPIRTEDQGVQVPFDHNFCLSSSRVAKRPVGKVASPLSGVSMTVATTEPGVQFYAGVYLDVPVAGLEGRRYGPYAGLCLETQIWPDAINQTGFPEAVLRPGEVLVQETDYIFTKS</sequence>
<dbReference type="Proteomes" id="UP001235269">
    <property type="component" value="Unassembled WGS sequence"/>
</dbReference>
<dbReference type="InterPro" id="IPR014718">
    <property type="entry name" value="GH-type_carb-bd"/>
</dbReference>
<dbReference type="PIRSF" id="PIRSF005096">
    <property type="entry name" value="GALM"/>
    <property type="match status" value="1"/>
</dbReference>
<evidence type="ECO:0000256" key="2">
    <source>
        <dbReference type="ARBA" id="ARBA00006206"/>
    </source>
</evidence>
<comment type="catalytic activity">
    <reaction evidence="5">
        <text>alpha-D-glucose = beta-D-glucose</text>
        <dbReference type="Rhea" id="RHEA:10264"/>
        <dbReference type="ChEBI" id="CHEBI:15903"/>
        <dbReference type="ChEBI" id="CHEBI:17925"/>
        <dbReference type="EC" id="5.1.3.3"/>
    </reaction>
</comment>
<dbReference type="InterPro" id="IPR047215">
    <property type="entry name" value="Galactose_mutarotase-like"/>
</dbReference>
<dbReference type="PANTHER" id="PTHR10091:SF49">
    <property type="entry name" value="ALDOSE 1-EPIMERASE"/>
    <property type="match status" value="1"/>
</dbReference>
<dbReference type="EMBL" id="JAUSWH010000014">
    <property type="protein sequence ID" value="MDQ0457361.1"/>
    <property type="molecule type" value="Genomic_DNA"/>
</dbReference>